<name>A0A841JV35_9BACT</name>
<dbReference type="SUPFAM" id="SSF90123">
    <property type="entry name" value="ABC transporter transmembrane region"/>
    <property type="match status" value="1"/>
</dbReference>
<evidence type="ECO:0000256" key="9">
    <source>
        <dbReference type="SAM" id="Phobius"/>
    </source>
</evidence>
<dbReference type="InterPro" id="IPR011527">
    <property type="entry name" value="ABC1_TM_dom"/>
</dbReference>
<dbReference type="SMART" id="SM00382">
    <property type="entry name" value="AAA"/>
    <property type="match status" value="1"/>
</dbReference>
<dbReference type="InterPro" id="IPR003439">
    <property type="entry name" value="ABC_transporter-like_ATP-bd"/>
</dbReference>
<dbReference type="Pfam" id="PF00005">
    <property type="entry name" value="ABC_tran"/>
    <property type="match status" value="1"/>
</dbReference>
<evidence type="ECO:0000259" key="11">
    <source>
        <dbReference type="PROSITE" id="PS50929"/>
    </source>
</evidence>
<dbReference type="GO" id="GO:0005524">
    <property type="term" value="F:ATP binding"/>
    <property type="evidence" value="ECO:0007669"/>
    <property type="project" value="UniProtKB-KW"/>
</dbReference>
<evidence type="ECO:0000256" key="6">
    <source>
        <dbReference type="ARBA" id="ARBA00022840"/>
    </source>
</evidence>
<organism evidence="12 13">
    <name type="scientific">Silvibacterium bohemicum</name>
    <dbReference type="NCBI Taxonomy" id="1577686"/>
    <lineage>
        <taxon>Bacteria</taxon>
        <taxon>Pseudomonadati</taxon>
        <taxon>Acidobacteriota</taxon>
        <taxon>Terriglobia</taxon>
        <taxon>Terriglobales</taxon>
        <taxon>Acidobacteriaceae</taxon>
        <taxon>Silvibacterium</taxon>
    </lineage>
</organism>
<reference evidence="12 13" key="1">
    <citation type="submission" date="2020-08" db="EMBL/GenBank/DDBJ databases">
        <title>Genomic Encyclopedia of Type Strains, Phase IV (KMG-IV): sequencing the most valuable type-strain genomes for metagenomic binning, comparative biology and taxonomic classification.</title>
        <authorList>
            <person name="Goeker M."/>
        </authorList>
    </citation>
    <scope>NUCLEOTIDE SEQUENCE [LARGE SCALE GENOMIC DNA]</scope>
    <source>
        <strain evidence="12 13">DSM 103733</strain>
    </source>
</reference>
<keyword evidence="7 9" id="KW-1133">Transmembrane helix</keyword>
<evidence type="ECO:0000256" key="1">
    <source>
        <dbReference type="ARBA" id="ARBA00004651"/>
    </source>
</evidence>
<dbReference type="GO" id="GO:0016887">
    <property type="term" value="F:ATP hydrolysis activity"/>
    <property type="evidence" value="ECO:0007669"/>
    <property type="project" value="InterPro"/>
</dbReference>
<gene>
    <name evidence="12" type="ORF">HNQ77_002347</name>
</gene>
<evidence type="ECO:0000313" key="13">
    <source>
        <dbReference type="Proteomes" id="UP000538666"/>
    </source>
</evidence>
<sequence>MKRTNARLWLFQKLRPYTKRIVLGLGLAACSGAVATIDPLLMRQLIDVALPRRDVRQTTFAVISIALCFVGRSVFGGLSGLASYRVTQWLGQDLRSELLVHMTNLSADWHEKTMLGEKLSRIDQDVEQISQYGADVGNTIFRSFVFFVVNVAIMMALNWRMTIAVLPLLPLFLWVRLRFREKIQSRADHAQVKVGKATGDLAEHLNAVPQIQILGAEEARIARTVRAWLDQVGAQWKQRRTEIAFSVSVTSVLAVGILLVLGLGAHEYFIGALSVGGLVAFYAYVTRIFEPVSSAMELYSRTQRMLASARRVHEVLDTEPSVADVGTIQNIPAPLVEGVVCEAISFGYRPERPVLRDVSLRLQKAERVALVGSSGSGKSTLSRLFARMADPTTGRILLEGKPLHEYSLRALRKSVCYVPQQPLLFSGTIRENLRYANADATEAEMERVIEAAQLSQLLRRLPLGLETVLGQDAAGISGGEKQRLAVARSLLRRPSVLILDESTSALDLPTEYALFKALASFQDNMAMILISHRLRSLTWVDRLIVLDAGSIVAEGTHAQLVCDCSVYQALYERDQPEASRSMMDKPIGAMSAVTAVQA</sequence>
<feature type="domain" description="ABC transmembrane type-1" evidence="11">
    <location>
        <begin position="22"/>
        <end position="304"/>
    </location>
</feature>
<keyword evidence="13" id="KW-1185">Reference proteome</keyword>
<evidence type="ECO:0000313" key="12">
    <source>
        <dbReference type="EMBL" id="MBB6144395.1"/>
    </source>
</evidence>
<dbReference type="FunFam" id="3.40.50.300:FF:000221">
    <property type="entry name" value="Multidrug ABC transporter ATP-binding protein"/>
    <property type="match status" value="1"/>
</dbReference>
<protein>
    <submittedName>
        <fullName evidence="12">ABC-type multidrug transport system fused ATPase/permease subunit</fullName>
    </submittedName>
</protein>
<evidence type="ECO:0000256" key="5">
    <source>
        <dbReference type="ARBA" id="ARBA00022741"/>
    </source>
</evidence>
<dbReference type="Pfam" id="PF00664">
    <property type="entry name" value="ABC_membrane"/>
    <property type="match status" value="1"/>
</dbReference>
<keyword evidence="4 9" id="KW-0812">Transmembrane</keyword>
<feature type="transmembrane region" description="Helical" evidence="9">
    <location>
        <begin position="59"/>
        <end position="82"/>
    </location>
</feature>
<keyword evidence="8 9" id="KW-0472">Membrane</keyword>
<evidence type="ECO:0000256" key="4">
    <source>
        <dbReference type="ARBA" id="ARBA00022692"/>
    </source>
</evidence>
<feature type="transmembrane region" description="Helical" evidence="9">
    <location>
        <begin position="268"/>
        <end position="285"/>
    </location>
</feature>
<dbReference type="GO" id="GO:0005886">
    <property type="term" value="C:plasma membrane"/>
    <property type="evidence" value="ECO:0007669"/>
    <property type="project" value="UniProtKB-SubCell"/>
</dbReference>
<dbReference type="PROSITE" id="PS50893">
    <property type="entry name" value="ABC_TRANSPORTER_2"/>
    <property type="match status" value="1"/>
</dbReference>
<dbReference type="Gene3D" id="1.20.1560.10">
    <property type="entry name" value="ABC transporter type 1, transmembrane domain"/>
    <property type="match status" value="1"/>
</dbReference>
<keyword evidence="2" id="KW-0813">Transport</keyword>
<dbReference type="PANTHER" id="PTHR43394">
    <property type="entry name" value="ATP-DEPENDENT PERMEASE MDL1, MITOCHONDRIAL"/>
    <property type="match status" value="1"/>
</dbReference>
<dbReference type="GO" id="GO:0015421">
    <property type="term" value="F:ABC-type oligopeptide transporter activity"/>
    <property type="evidence" value="ECO:0007669"/>
    <property type="project" value="TreeGrafter"/>
</dbReference>
<evidence type="ECO:0000256" key="8">
    <source>
        <dbReference type="ARBA" id="ARBA00023136"/>
    </source>
</evidence>
<feature type="domain" description="ABC transporter" evidence="10">
    <location>
        <begin position="339"/>
        <end position="573"/>
    </location>
</feature>
<dbReference type="Gene3D" id="3.40.50.300">
    <property type="entry name" value="P-loop containing nucleotide triphosphate hydrolases"/>
    <property type="match status" value="1"/>
</dbReference>
<feature type="transmembrane region" description="Helical" evidence="9">
    <location>
        <begin position="163"/>
        <end position="179"/>
    </location>
</feature>
<dbReference type="OrthoDB" id="9787557at2"/>
<proteinExistence type="predicted"/>
<feature type="transmembrane region" description="Helical" evidence="9">
    <location>
        <begin position="243"/>
        <end position="262"/>
    </location>
</feature>
<evidence type="ECO:0000256" key="3">
    <source>
        <dbReference type="ARBA" id="ARBA00022475"/>
    </source>
</evidence>
<comment type="caution">
    <text evidence="12">The sequence shown here is derived from an EMBL/GenBank/DDBJ whole genome shotgun (WGS) entry which is preliminary data.</text>
</comment>
<dbReference type="RefSeq" id="WP_050058977.1">
    <property type="nucleotide sequence ID" value="NZ_JACHEK010000004.1"/>
</dbReference>
<evidence type="ECO:0000256" key="2">
    <source>
        <dbReference type="ARBA" id="ARBA00022448"/>
    </source>
</evidence>
<dbReference type="InterPro" id="IPR017871">
    <property type="entry name" value="ABC_transporter-like_CS"/>
</dbReference>
<keyword evidence="6" id="KW-0067">ATP-binding</keyword>
<dbReference type="InterPro" id="IPR003593">
    <property type="entry name" value="AAA+_ATPase"/>
</dbReference>
<dbReference type="AlphaFoldDB" id="A0A841JV35"/>
<dbReference type="Proteomes" id="UP000538666">
    <property type="component" value="Unassembled WGS sequence"/>
</dbReference>
<dbReference type="PANTHER" id="PTHR43394:SF1">
    <property type="entry name" value="ATP-BINDING CASSETTE SUB-FAMILY B MEMBER 10, MITOCHONDRIAL"/>
    <property type="match status" value="1"/>
</dbReference>
<dbReference type="PROSITE" id="PS00211">
    <property type="entry name" value="ABC_TRANSPORTER_1"/>
    <property type="match status" value="1"/>
</dbReference>
<keyword evidence="5" id="KW-0547">Nucleotide-binding</keyword>
<dbReference type="InterPro" id="IPR039421">
    <property type="entry name" value="Type_1_exporter"/>
</dbReference>
<evidence type="ECO:0000259" key="10">
    <source>
        <dbReference type="PROSITE" id="PS50893"/>
    </source>
</evidence>
<keyword evidence="3" id="KW-1003">Cell membrane</keyword>
<dbReference type="InterPro" id="IPR027417">
    <property type="entry name" value="P-loop_NTPase"/>
</dbReference>
<evidence type="ECO:0000256" key="7">
    <source>
        <dbReference type="ARBA" id="ARBA00022989"/>
    </source>
</evidence>
<dbReference type="CDD" id="cd07346">
    <property type="entry name" value="ABC_6TM_exporters"/>
    <property type="match status" value="1"/>
</dbReference>
<comment type="subcellular location">
    <subcellularLocation>
        <location evidence="1">Cell membrane</location>
        <topology evidence="1">Multi-pass membrane protein</topology>
    </subcellularLocation>
</comment>
<dbReference type="InterPro" id="IPR036640">
    <property type="entry name" value="ABC1_TM_sf"/>
</dbReference>
<dbReference type="EMBL" id="JACHEK010000004">
    <property type="protein sequence ID" value="MBB6144395.1"/>
    <property type="molecule type" value="Genomic_DNA"/>
</dbReference>
<accession>A0A841JV35</accession>
<dbReference type="SUPFAM" id="SSF52540">
    <property type="entry name" value="P-loop containing nucleoside triphosphate hydrolases"/>
    <property type="match status" value="1"/>
</dbReference>
<dbReference type="PROSITE" id="PS50929">
    <property type="entry name" value="ABC_TM1F"/>
    <property type="match status" value="1"/>
</dbReference>
<feature type="transmembrane region" description="Helical" evidence="9">
    <location>
        <begin position="139"/>
        <end position="157"/>
    </location>
</feature>